<gene>
    <name evidence="2" type="ORF">Lgra_0908</name>
    <name evidence="3" type="ORF">NCTC12388_02972</name>
</gene>
<dbReference type="EMBL" id="UGOB01000001">
    <property type="protein sequence ID" value="STX46213.1"/>
    <property type="molecule type" value="Genomic_DNA"/>
</dbReference>
<dbReference type="RefSeq" id="WP_083502851.1">
    <property type="nucleotide sequence ID" value="NZ_CAAAHW010000017.1"/>
</dbReference>
<keyword evidence="4" id="KW-1185">Reference proteome</keyword>
<dbReference type="Pfam" id="PF07883">
    <property type="entry name" value="Cupin_2"/>
    <property type="match status" value="1"/>
</dbReference>
<proteinExistence type="predicted"/>
<dbReference type="STRING" id="45066.Lgra_0908"/>
<name>A0A378JEE3_9GAMM</name>
<dbReference type="Proteomes" id="UP000054691">
    <property type="component" value="Unassembled WGS sequence"/>
</dbReference>
<organism evidence="3 5">
    <name type="scientific">Legionella gratiana</name>
    <dbReference type="NCBI Taxonomy" id="45066"/>
    <lineage>
        <taxon>Bacteria</taxon>
        <taxon>Pseudomonadati</taxon>
        <taxon>Pseudomonadota</taxon>
        <taxon>Gammaproteobacteria</taxon>
        <taxon>Legionellales</taxon>
        <taxon>Legionellaceae</taxon>
        <taxon>Legionella</taxon>
    </lineage>
</organism>
<reference evidence="3 5" key="2">
    <citation type="submission" date="2018-06" db="EMBL/GenBank/DDBJ databases">
        <authorList>
            <consortium name="Pathogen Informatics"/>
            <person name="Doyle S."/>
        </authorList>
    </citation>
    <scope>NUCLEOTIDE SEQUENCE [LARGE SCALE GENOMIC DNA]</scope>
    <source>
        <strain evidence="3 5">NCTC12388</strain>
    </source>
</reference>
<dbReference type="AlphaFoldDB" id="A0A378JEE3"/>
<dbReference type="OrthoDB" id="9004158at2"/>
<dbReference type="InterPro" id="IPR013096">
    <property type="entry name" value="Cupin_2"/>
</dbReference>
<accession>A0A378JEE3</accession>
<evidence type="ECO:0000313" key="5">
    <source>
        <dbReference type="Proteomes" id="UP000254476"/>
    </source>
</evidence>
<evidence type="ECO:0000313" key="4">
    <source>
        <dbReference type="Proteomes" id="UP000054691"/>
    </source>
</evidence>
<evidence type="ECO:0000313" key="3">
    <source>
        <dbReference type="EMBL" id="STX46213.1"/>
    </source>
</evidence>
<sequence>MPQWLDATMSKEDFALPFSNSENIASGVNVHAINFALAQVNPPFHTTYFQVLSQCETPLDSHQEEEIWIVLQGCGILNYEGSCYHISAHDIFYFAAFKKHQVRNPINDLLLICSIYW</sequence>
<reference evidence="2 4" key="1">
    <citation type="submission" date="2015-11" db="EMBL/GenBank/DDBJ databases">
        <title>Genomic analysis of 38 Legionella species identifies large and diverse effector repertoires.</title>
        <authorList>
            <person name="Burstein D."/>
            <person name="Amaro F."/>
            <person name="Zusman T."/>
            <person name="Lifshitz Z."/>
            <person name="Cohen O."/>
            <person name="Gilbert J.A."/>
            <person name="Pupko T."/>
            <person name="Shuman H.A."/>
            <person name="Segal G."/>
        </authorList>
    </citation>
    <scope>NUCLEOTIDE SEQUENCE [LARGE SCALE GENOMIC DNA]</scope>
    <source>
        <strain evidence="2 4">Lyon 8420412</strain>
    </source>
</reference>
<dbReference type="InterPro" id="IPR011051">
    <property type="entry name" value="RmlC_Cupin_sf"/>
</dbReference>
<dbReference type="EMBL" id="LNYE01000010">
    <property type="protein sequence ID" value="KTD13616.1"/>
    <property type="molecule type" value="Genomic_DNA"/>
</dbReference>
<dbReference type="Proteomes" id="UP000254476">
    <property type="component" value="Unassembled WGS sequence"/>
</dbReference>
<evidence type="ECO:0000259" key="1">
    <source>
        <dbReference type="Pfam" id="PF07883"/>
    </source>
</evidence>
<dbReference type="Gene3D" id="2.60.120.10">
    <property type="entry name" value="Jelly Rolls"/>
    <property type="match status" value="1"/>
</dbReference>
<dbReference type="InterPro" id="IPR014710">
    <property type="entry name" value="RmlC-like_jellyroll"/>
</dbReference>
<protein>
    <submittedName>
        <fullName evidence="2">Cupin domain protein</fullName>
    </submittedName>
    <submittedName>
        <fullName evidence="3">Uncharacterized conserved protein, contains double-stranded beta-helix domain</fullName>
    </submittedName>
</protein>
<evidence type="ECO:0000313" key="2">
    <source>
        <dbReference type="EMBL" id="KTD13616.1"/>
    </source>
</evidence>
<feature type="domain" description="Cupin type-2" evidence="1">
    <location>
        <begin position="56"/>
        <end position="106"/>
    </location>
</feature>
<dbReference type="SUPFAM" id="SSF51182">
    <property type="entry name" value="RmlC-like cupins"/>
    <property type="match status" value="1"/>
</dbReference>